<proteinExistence type="predicted"/>
<dbReference type="EMBL" id="GEDG01020448">
    <property type="protein sequence ID" value="JAP19115.1"/>
    <property type="molecule type" value="Transcribed_RNA"/>
</dbReference>
<organism evidence="1">
    <name type="scientific">Solanum chacoense</name>
    <name type="common">Chaco potato</name>
    <dbReference type="NCBI Taxonomy" id="4108"/>
    <lineage>
        <taxon>Eukaryota</taxon>
        <taxon>Viridiplantae</taxon>
        <taxon>Streptophyta</taxon>
        <taxon>Embryophyta</taxon>
        <taxon>Tracheophyta</taxon>
        <taxon>Spermatophyta</taxon>
        <taxon>Magnoliopsida</taxon>
        <taxon>eudicotyledons</taxon>
        <taxon>Gunneridae</taxon>
        <taxon>Pentapetalae</taxon>
        <taxon>asterids</taxon>
        <taxon>lamiids</taxon>
        <taxon>Solanales</taxon>
        <taxon>Solanaceae</taxon>
        <taxon>Solanoideae</taxon>
        <taxon>Solaneae</taxon>
        <taxon>Solanum</taxon>
    </lineage>
</organism>
<protein>
    <submittedName>
        <fullName evidence="1">Putative ovule protein</fullName>
    </submittedName>
</protein>
<reference evidence="1" key="1">
    <citation type="submission" date="2015-12" db="EMBL/GenBank/DDBJ databases">
        <title>Gene expression during late stages of embryo sac development: a critical building block for successful pollen-pistil interactions.</title>
        <authorList>
            <person name="Liu Y."/>
            <person name="Joly V."/>
            <person name="Sabar M."/>
            <person name="Matton D.P."/>
        </authorList>
    </citation>
    <scope>NUCLEOTIDE SEQUENCE</scope>
</reference>
<name>A0A0V0HI54_SOLCH</name>
<evidence type="ECO:0000313" key="1">
    <source>
        <dbReference type="EMBL" id="JAP19115.1"/>
    </source>
</evidence>
<sequence>MDNEINSRFQEERVIIESLIDSKLAAMKQRLGERIVQVIQELFSSLGIDYRKPAVHEGESSNALTIGRSTILTNKGYTLPIQLAGQNHQTCGNSNLTIPRYARMDFPT</sequence>
<dbReference type="AlphaFoldDB" id="A0A0V0HI54"/>
<accession>A0A0V0HI54</accession>